<dbReference type="Pfam" id="PF00403">
    <property type="entry name" value="HMA"/>
    <property type="match status" value="1"/>
</dbReference>
<evidence type="ECO:0000313" key="3">
    <source>
        <dbReference type="Proteomes" id="UP000001169"/>
    </source>
</evidence>
<dbReference type="PATRIC" id="fig|272569.17.peg.350"/>
<feature type="domain" description="HMA" evidence="1">
    <location>
        <begin position="5"/>
        <end position="68"/>
    </location>
</feature>
<dbReference type="HOGENOM" id="CLU_134973_5_3_2"/>
<dbReference type="InterPro" id="IPR036163">
    <property type="entry name" value="HMA_dom_sf"/>
</dbReference>
<dbReference type="CDD" id="cd00371">
    <property type="entry name" value="HMA"/>
    <property type="match status" value="1"/>
</dbReference>
<dbReference type="Gene3D" id="3.30.70.100">
    <property type="match status" value="1"/>
</dbReference>
<protein>
    <submittedName>
        <fullName evidence="2">Cation binding protein</fullName>
    </submittedName>
</protein>
<dbReference type="PROSITE" id="PS50846">
    <property type="entry name" value="HMA_2"/>
    <property type="match status" value="1"/>
</dbReference>
<dbReference type="InterPro" id="IPR006121">
    <property type="entry name" value="HMA_dom"/>
</dbReference>
<dbReference type="SUPFAM" id="SSF55008">
    <property type="entry name" value="HMA, heavy metal-associated domain"/>
    <property type="match status" value="1"/>
</dbReference>
<evidence type="ECO:0000313" key="2">
    <source>
        <dbReference type="EMBL" id="AAV44607.1"/>
    </source>
</evidence>
<name>Q5V6Y3_HALMA</name>
<organism evidence="2 3">
    <name type="scientific">Haloarcula marismortui (strain ATCC 43049 / DSM 3752 / JCM 8966 / VKM B-1809)</name>
    <name type="common">Halobacterium marismortui</name>
    <dbReference type="NCBI Taxonomy" id="272569"/>
    <lineage>
        <taxon>Archaea</taxon>
        <taxon>Methanobacteriati</taxon>
        <taxon>Methanobacteriota</taxon>
        <taxon>Stenosarchaea group</taxon>
        <taxon>Halobacteria</taxon>
        <taxon>Halobacteriales</taxon>
        <taxon>Haloarculaceae</taxon>
        <taxon>Haloarcula</taxon>
    </lineage>
</organism>
<reference evidence="2 3" key="1">
    <citation type="journal article" date="2004" name="Genome Res.">
        <title>Genome sequence of Haloarcula marismortui: a halophilic archaeon from the Dead Sea.</title>
        <authorList>
            <person name="Baliga N.S."/>
            <person name="Bonneau R."/>
            <person name="Facciotti M.T."/>
            <person name="Pan M."/>
            <person name="Glusman G."/>
            <person name="Deutsch E.W."/>
            <person name="Shannon P."/>
            <person name="Chiu Y."/>
            <person name="Weng R.S."/>
            <person name="Gan R.R."/>
            <person name="Hung P."/>
            <person name="Date S.V."/>
            <person name="Marcotte E."/>
            <person name="Hood L."/>
            <person name="Ng W.V."/>
        </authorList>
    </citation>
    <scope>NUCLEOTIDE SEQUENCE [LARGE SCALE GENOMIC DNA]</scope>
    <source>
        <strain evidence="3">ATCC 43049 / DSM 3752 / JCM 8966 / VKM B-1809</strain>
        <plasmid evidence="3">Plasmid pNG600</plasmid>
    </source>
</reference>
<gene>
    <name evidence="2" type="ordered locus">pNG6055</name>
</gene>
<dbReference type="KEGG" id="hma:pNG6055"/>
<sequence>MYLCMTTTITVEGMSCGHCEQTVEEALEEVSGVTDVTVDRESEQASVDGEANVTALVEAVEDAGYTAYA</sequence>
<proteinExistence type="predicted"/>
<dbReference type="EMBL" id="AY596295">
    <property type="protein sequence ID" value="AAV44607.1"/>
    <property type="molecule type" value="Genomic_DNA"/>
</dbReference>
<dbReference type="GO" id="GO:0046872">
    <property type="term" value="F:metal ion binding"/>
    <property type="evidence" value="ECO:0007669"/>
    <property type="project" value="InterPro"/>
</dbReference>
<evidence type="ECO:0000259" key="1">
    <source>
        <dbReference type="PROSITE" id="PS50846"/>
    </source>
</evidence>
<geneLocation type="plasmid" evidence="2 3">
    <name>pNG600</name>
</geneLocation>
<accession>Q5V6Y3</accession>
<dbReference type="Proteomes" id="UP000001169">
    <property type="component" value="Plasmid pNG600"/>
</dbReference>
<keyword evidence="3" id="KW-1185">Reference proteome</keyword>
<dbReference type="EnsemblBacteria" id="AAV44607">
    <property type="protein sequence ID" value="AAV44607"/>
    <property type="gene ID" value="pNG6055"/>
</dbReference>
<dbReference type="AlphaFoldDB" id="Q5V6Y3"/>
<keyword evidence="2" id="KW-0614">Plasmid</keyword>